<keyword evidence="3" id="KW-1185">Reference proteome</keyword>
<proteinExistence type="predicted"/>
<protein>
    <recommendedName>
        <fullName evidence="4">Dioxygenase</fullName>
    </recommendedName>
</protein>
<feature type="transmembrane region" description="Helical" evidence="1">
    <location>
        <begin position="42"/>
        <end position="63"/>
    </location>
</feature>
<comment type="caution">
    <text evidence="2">The sequence shown here is derived from an EMBL/GenBank/DDBJ whole genome shotgun (WGS) entry which is preliminary data.</text>
</comment>
<keyword evidence="1" id="KW-0472">Membrane</keyword>
<dbReference type="Proteomes" id="UP001501697">
    <property type="component" value="Unassembled WGS sequence"/>
</dbReference>
<evidence type="ECO:0000256" key="1">
    <source>
        <dbReference type="SAM" id="Phobius"/>
    </source>
</evidence>
<evidence type="ECO:0008006" key="4">
    <source>
        <dbReference type="Google" id="ProtNLM"/>
    </source>
</evidence>
<sequence>MADHRDTALIEQARIQRQRLAAALLYGRIDERRTVNDHAKRLMGSLILAAVACAVCVGISFVADLLTGQAQAAPAAVSTAAPTSGGTP</sequence>
<keyword evidence="1" id="KW-0812">Transmembrane</keyword>
<reference evidence="3" key="1">
    <citation type="journal article" date="2019" name="Int. J. Syst. Evol. Microbiol.">
        <title>The Global Catalogue of Microorganisms (GCM) 10K type strain sequencing project: providing services to taxonomists for standard genome sequencing and annotation.</title>
        <authorList>
            <consortium name="The Broad Institute Genomics Platform"/>
            <consortium name="The Broad Institute Genome Sequencing Center for Infectious Disease"/>
            <person name="Wu L."/>
            <person name="Ma J."/>
        </authorList>
    </citation>
    <scope>NUCLEOTIDE SEQUENCE [LARGE SCALE GENOMIC DNA]</scope>
    <source>
        <strain evidence="3">JCM 16544</strain>
    </source>
</reference>
<evidence type="ECO:0000313" key="3">
    <source>
        <dbReference type="Proteomes" id="UP001501697"/>
    </source>
</evidence>
<evidence type="ECO:0000313" key="2">
    <source>
        <dbReference type="EMBL" id="GAA3638960.1"/>
    </source>
</evidence>
<keyword evidence="1" id="KW-1133">Transmembrane helix</keyword>
<name>A0ABP7ARH1_9MICO</name>
<dbReference type="RefSeq" id="WP_344738673.1">
    <property type="nucleotide sequence ID" value="NZ_BAAAYU010000005.1"/>
</dbReference>
<accession>A0ABP7ARH1</accession>
<dbReference type="EMBL" id="BAAAYU010000005">
    <property type="protein sequence ID" value="GAA3638960.1"/>
    <property type="molecule type" value="Genomic_DNA"/>
</dbReference>
<organism evidence="2 3">
    <name type="scientific">Microbacterium awajiense</name>
    <dbReference type="NCBI Taxonomy" id="415214"/>
    <lineage>
        <taxon>Bacteria</taxon>
        <taxon>Bacillati</taxon>
        <taxon>Actinomycetota</taxon>
        <taxon>Actinomycetes</taxon>
        <taxon>Micrococcales</taxon>
        <taxon>Microbacteriaceae</taxon>
        <taxon>Microbacterium</taxon>
    </lineage>
</organism>
<gene>
    <name evidence="2" type="ORF">GCM10022200_22940</name>
</gene>